<dbReference type="GO" id="GO:0016747">
    <property type="term" value="F:acyltransferase activity, transferring groups other than amino-acyl groups"/>
    <property type="evidence" value="ECO:0007669"/>
    <property type="project" value="InterPro"/>
</dbReference>
<dbReference type="RefSeq" id="WP_197348628.1">
    <property type="nucleotide sequence ID" value="NZ_CP048882.1"/>
</dbReference>
<keyword evidence="2" id="KW-0808">Transferase</keyword>
<evidence type="ECO:0000313" key="3">
    <source>
        <dbReference type="Proteomes" id="UP000595046"/>
    </source>
</evidence>
<protein>
    <submittedName>
        <fullName evidence="2">GNAT family N-acetyltransferase</fullName>
    </submittedName>
</protein>
<name>A0A7T1T2D7_9ACTN</name>
<keyword evidence="3" id="KW-1185">Reference proteome</keyword>
<accession>A0A7T1T2D7</accession>
<dbReference type="Proteomes" id="UP000595046">
    <property type="component" value="Chromosome"/>
</dbReference>
<dbReference type="InterPro" id="IPR016181">
    <property type="entry name" value="Acyl_CoA_acyltransferase"/>
</dbReference>
<organism evidence="2 3">
    <name type="scientific">Streptomyces bathyalis</name>
    <dbReference type="NCBI Taxonomy" id="2710756"/>
    <lineage>
        <taxon>Bacteria</taxon>
        <taxon>Bacillati</taxon>
        <taxon>Actinomycetota</taxon>
        <taxon>Actinomycetes</taxon>
        <taxon>Kitasatosporales</taxon>
        <taxon>Streptomycetaceae</taxon>
        <taxon>Streptomyces</taxon>
    </lineage>
</organism>
<dbReference type="SUPFAM" id="SSF55729">
    <property type="entry name" value="Acyl-CoA N-acyltransferases (Nat)"/>
    <property type="match status" value="1"/>
</dbReference>
<dbReference type="InterPro" id="IPR000182">
    <property type="entry name" value="GNAT_dom"/>
</dbReference>
<proteinExistence type="predicted"/>
<dbReference type="EMBL" id="CP048882">
    <property type="protein sequence ID" value="QPP05130.1"/>
    <property type="molecule type" value="Genomic_DNA"/>
</dbReference>
<dbReference type="PROSITE" id="PS51186">
    <property type="entry name" value="GNAT"/>
    <property type="match status" value="1"/>
</dbReference>
<feature type="domain" description="N-acetyltransferase" evidence="1">
    <location>
        <begin position="1"/>
        <end position="168"/>
    </location>
</feature>
<gene>
    <name evidence="2" type="ORF">G4Z16_00560</name>
</gene>
<dbReference type="AlphaFoldDB" id="A0A7T1T2D7"/>
<dbReference type="Gene3D" id="3.40.630.30">
    <property type="match status" value="1"/>
</dbReference>
<dbReference type="Pfam" id="PF00583">
    <property type="entry name" value="Acetyltransf_1"/>
    <property type="match status" value="1"/>
</dbReference>
<evidence type="ECO:0000259" key="1">
    <source>
        <dbReference type="PROSITE" id="PS51186"/>
    </source>
</evidence>
<evidence type="ECO:0000313" key="2">
    <source>
        <dbReference type="EMBL" id="QPP05130.1"/>
    </source>
</evidence>
<dbReference type="KEGG" id="sbat:G4Z16_00560"/>
<reference evidence="3" key="1">
    <citation type="submission" date="2020-02" db="EMBL/GenBank/DDBJ databases">
        <title>Streptomyces sp. ASO4wet.</title>
        <authorList>
            <person name="Risdian C."/>
            <person name="Landwehr W."/>
            <person name="Schupp P."/>
            <person name="Wink J."/>
        </authorList>
    </citation>
    <scope>NUCLEOTIDE SEQUENCE [LARGE SCALE GENOMIC DNA]</scope>
    <source>
        <strain evidence="3">ASO4wet</strain>
    </source>
</reference>
<sequence length="173" mass="19814">MDLRRYDHADAQDVRSMLLDIHDEVYSDDPDPFHSRERFTYFLDLWSSRKNWRCVSGWENGGPVGFAYGSVLAPGGWWQGSTRPLGLRGPVFALSELMVLPKWRGTGRAKKIHDALLAPVDARVVSLQVEIAHEKVVRLYESWGYRKVDEAKSHDDSPQYAVMLADLPLNRCR</sequence>